<dbReference type="AlphaFoldDB" id="S0F505"/>
<evidence type="ECO:0000313" key="1">
    <source>
        <dbReference type="EMBL" id="EEF75328.1"/>
    </source>
</evidence>
<organism evidence="1 2">
    <name type="scientific">Phocaeicola coprophilus DSM 18228 = JCM 13818</name>
    <dbReference type="NCBI Taxonomy" id="547042"/>
    <lineage>
        <taxon>Bacteria</taxon>
        <taxon>Pseudomonadati</taxon>
        <taxon>Bacteroidota</taxon>
        <taxon>Bacteroidia</taxon>
        <taxon>Bacteroidales</taxon>
        <taxon>Bacteroidaceae</taxon>
        <taxon>Phocaeicola</taxon>
    </lineage>
</organism>
<reference evidence="1 2" key="1">
    <citation type="submission" date="2008-12" db="EMBL/GenBank/DDBJ databases">
        <authorList>
            <person name="Fulton L."/>
            <person name="Clifton S."/>
            <person name="Fulton B."/>
            <person name="Xu J."/>
            <person name="Minx P."/>
            <person name="Pepin K.H."/>
            <person name="Johnson M."/>
            <person name="Bhonagiri V."/>
            <person name="Nash W.E."/>
            <person name="Mardis E.R."/>
            <person name="Wilson R.K."/>
        </authorList>
    </citation>
    <scope>NUCLEOTIDE SEQUENCE [LARGE SCALE GENOMIC DNA]</scope>
    <source>
        <strain evidence="1 2">DSM 18228</strain>
    </source>
</reference>
<dbReference type="HOGENOM" id="CLU_3076630_0_0_10"/>
<keyword evidence="2" id="KW-1185">Reference proteome</keyword>
<name>S0F505_9BACT</name>
<dbReference type="Proteomes" id="UP000014073">
    <property type="component" value="Unassembled WGS sequence"/>
</dbReference>
<proteinExistence type="predicted"/>
<evidence type="ECO:0000313" key="2">
    <source>
        <dbReference type="Proteomes" id="UP000014073"/>
    </source>
</evidence>
<protein>
    <submittedName>
        <fullName evidence="1">Uncharacterized protein</fullName>
    </submittedName>
</protein>
<comment type="caution">
    <text evidence="1">The sequence shown here is derived from an EMBL/GenBank/DDBJ whole genome shotgun (WGS) entry which is preliminary data.</text>
</comment>
<dbReference type="EMBL" id="ACBW01000056">
    <property type="protein sequence ID" value="EEF75328.1"/>
    <property type="molecule type" value="Genomic_DNA"/>
</dbReference>
<gene>
    <name evidence="1" type="ORF">BACCOPRO_00813</name>
</gene>
<accession>S0F505</accession>
<sequence length="52" mass="6219">MATKVQLAWKILHDRTMPSGNDYYTQIYRRKPLQTEINNTILWRHTPANHVP</sequence>